<name>A0A7Y4H071_9BRAD</name>
<organism evidence="1 2">
    <name type="scientific">Bradyrhizobium australiense</name>
    <dbReference type="NCBI Taxonomy" id="2721161"/>
    <lineage>
        <taxon>Bacteria</taxon>
        <taxon>Pseudomonadati</taxon>
        <taxon>Pseudomonadota</taxon>
        <taxon>Alphaproteobacteria</taxon>
        <taxon>Hyphomicrobiales</taxon>
        <taxon>Nitrobacteraceae</taxon>
        <taxon>Bradyrhizobium</taxon>
    </lineage>
</organism>
<dbReference type="Gene3D" id="1.10.640.10">
    <property type="entry name" value="Haem peroxidase domain superfamily, animal type"/>
    <property type="match status" value="1"/>
</dbReference>
<sequence>MAVQNFADASSIRTSELYARASAPTAITAGFRHFLGTPAPAQRFRAFGIDPLESPSHYAELRGLMHRLSRRMDAVIKWPPHQARSAEHWENPFIPSGYTYLLQFIAHDLVHSAIPLSVAGGLGRGTTNARRTPLQMETLYGSGPVGSPHIYALDAPSDDRRTKLRLGRMRWKEKQPATGCPFRDIARTPAENVTGIDRSIAGVRVALTEALVADPRNDDHAVMSQLTALLALLHNGLVDIIRGREDDAGPNGRFGAAYKRFLCARGALTAIYHNIIRNDLMRRVIHPAIYASYCGPAPHFIDRLASANGLAIGDWEIPFEFSHGAFRFGHAMVRPEYQINDLSLHDLNNTLEKSSVNDPANMPLDETWMVQWSRFFEINGSTPNFSRRIGPHLSDGLGNDQIFPAFDETERVGLLYRDLLGAGLAGMWSVDALLAEIGDRRPHFIAMSRLLADRAYRVDQLREWLVSTRAYGALTDEDIETLSNDPPLPFFVLFEAMQQTEGLQLGLLGSIIVSEVIFGALASDPQSAGGGSVADQLDLISREFYLTNVLQDIPEISNMAQLVELTTEIAELQQAVPAFL</sequence>
<evidence type="ECO:0008006" key="3">
    <source>
        <dbReference type="Google" id="ProtNLM"/>
    </source>
</evidence>
<dbReference type="RefSeq" id="WP_171583682.1">
    <property type="nucleotide sequence ID" value="NZ_JAAVLX010000017.1"/>
</dbReference>
<dbReference type="SUPFAM" id="SSF48113">
    <property type="entry name" value="Heme-dependent peroxidases"/>
    <property type="match status" value="1"/>
</dbReference>
<protein>
    <recommendedName>
        <fullName evidence="3">Animal haem peroxidase</fullName>
    </recommendedName>
</protein>
<gene>
    <name evidence="1" type="ORF">HCN58_34005</name>
</gene>
<dbReference type="GO" id="GO:0020037">
    <property type="term" value="F:heme binding"/>
    <property type="evidence" value="ECO:0007669"/>
    <property type="project" value="InterPro"/>
</dbReference>
<dbReference type="AlphaFoldDB" id="A0A7Y4H071"/>
<reference evidence="1 2" key="1">
    <citation type="submission" date="2020-03" db="EMBL/GenBank/DDBJ databases">
        <title>Bradyrhizobium diversity isolated from nodules of Indigofera sp.</title>
        <authorList>
            <person name="Klepa M."/>
            <person name="Helene L."/>
            <person name="Hungria M."/>
        </authorList>
    </citation>
    <scope>NUCLEOTIDE SEQUENCE [LARGE SCALE GENOMIC DNA]</scope>
    <source>
        <strain evidence="1 2">WSM 1791</strain>
    </source>
</reference>
<proteinExistence type="predicted"/>
<evidence type="ECO:0000313" key="1">
    <source>
        <dbReference type="EMBL" id="NOJ44502.1"/>
    </source>
</evidence>
<dbReference type="InterPro" id="IPR010255">
    <property type="entry name" value="Haem_peroxidase_sf"/>
</dbReference>
<keyword evidence="2" id="KW-1185">Reference proteome</keyword>
<evidence type="ECO:0000313" key="2">
    <source>
        <dbReference type="Proteomes" id="UP000544122"/>
    </source>
</evidence>
<dbReference type="GO" id="GO:0006979">
    <property type="term" value="P:response to oxidative stress"/>
    <property type="evidence" value="ECO:0007669"/>
    <property type="project" value="InterPro"/>
</dbReference>
<comment type="caution">
    <text evidence="1">The sequence shown here is derived from an EMBL/GenBank/DDBJ whole genome shotgun (WGS) entry which is preliminary data.</text>
</comment>
<dbReference type="GO" id="GO:0004601">
    <property type="term" value="F:peroxidase activity"/>
    <property type="evidence" value="ECO:0007669"/>
    <property type="project" value="InterPro"/>
</dbReference>
<dbReference type="EMBL" id="JAAVLX010000017">
    <property type="protein sequence ID" value="NOJ44502.1"/>
    <property type="molecule type" value="Genomic_DNA"/>
</dbReference>
<dbReference type="InterPro" id="IPR037120">
    <property type="entry name" value="Haem_peroxidase_sf_animal"/>
</dbReference>
<accession>A0A7Y4H071</accession>
<dbReference type="Proteomes" id="UP000544122">
    <property type="component" value="Unassembled WGS sequence"/>
</dbReference>